<comment type="caution">
    <text evidence="3">The sequence shown here is derived from an EMBL/GenBank/DDBJ whole genome shotgun (WGS) entry which is preliminary data.</text>
</comment>
<dbReference type="STRING" id="398512.Bccel_4777"/>
<sequence length="194" mass="20900">MEKMSPRKQKGLIVSGLLLLCVAIGVGIFSFIGKDKNISEVPIATQPTDSAAYVDEIKDTATPVPIQPTVTEVAPTIIESGTAVEATTKPNNIQLTEVSEKPEPPEKPEAALTTEKPHEKPKDKELTNPDKKPQTTVKPVEPDKPKDKTHQGGETNDKGETYVPGFGWVKDSGANVGEKSNSDGDWNKQIGDMN</sequence>
<keyword evidence="2" id="KW-0472">Membrane</keyword>
<keyword evidence="4" id="KW-1185">Reference proteome</keyword>
<dbReference type="Proteomes" id="UP000036923">
    <property type="component" value="Unassembled WGS sequence"/>
</dbReference>
<dbReference type="RefSeq" id="WP_050753761.1">
    <property type="nucleotide sequence ID" value="NZ_JQKC01000001.1"/>
</dbReference>
<accession>A0A0L6JUK5</accession>
<evidence type="ECO:0000256" key="1">
    <source>
        <dbReference type="SAM" id="MobiDB-lite"/>
    </source>
</evidence>
<dbReference type="Pfam" id="PF20187">
    <property type="entry name" value="DUF6550"/>
    <property type="match status" value="1"/>
</dbReference>
<proteinExistence type="predicted"/>
<organism evidence="3 4">
    <name type="scientific">Pseudobacteroides cellulosolvens ATCC 35603 = DSM 2933</name>
    <dbReference type="NCBI Taxonomy" id="398512"/>
    <lineage>
        <taxon>Bacteria</taxon>
        <taxon>Bacillati</taxon>
        <taxon>Bacillota</taxon>
        <taxon>Clostridia</taxon>
        <taxon>Eubacteriales</taxon>
        <taxon>Oscillospiraceae</taxon>
        <taxon>Pseudobacteroides</taxon>
    </lineage>
</organism>
<feature type="region of interest" description="Disordered" evidence="1">
    <location>
        <begin position="83"/>
        <end position="194"/>
    </location>
</feature>
<dbReference type="InterPro" id="IPR046680">
    <property type="entry name" value="DUF6550"/>
</dbReference>
<reference evidence="4" key="1">
    <citation type="submission" date="2015-07" db="EMBL/GenBank/DDBJ databases">
        <title>Near-Complete Genome Sequence of the Cellulolytic Bacterium Bacteroides (Pseudobacteroides) cellulosolvens ATCC 35603.</title>
        <authorList>
            <person name="Dassa B."/>
            <person name="Utturkar S.M."/>
            <person name="Klingeman D.M."/>
            <person name="Hurt R.A."/>
            <person name="Keller M."/>
            <person name="Xu J."/>
            <person name="Reddy Y.H.K."/>
            <person name="Borovok I."/>
            <person name="Grinberg I.R."/>
            <person name="Lamed R."/>
            <person name="Zhivin O."/>
            <person name="Bayer E.A."/>
            <person name="Brown S.D."/>
        </authorList>
    </citation>
    <scope>NUCLEOTIDE SEQUENCE [LARGE SCALE GENOMIC DNA]</scope>
    <source>
        <strain evidence="4">DSM 2933</strain>
    </source>
</reference>
<feature type="transmembrane region" description="Helical" evidence="2">
    <location>
        <begin position="12"/>
        <end position="32"/>
    </location>
</feature>
<dbReference type="PATRIC" id="fig|398512.5.peg.5008"/>
<evidence type="ECO:0000313" key="4">
    <source>
        <dbReference type="Proteomes" id="UP000036923"/>
    </source>
</evidence>
<evidence type="ECO:0000256" key="2">
    <source>
        <dbReference type="SAM" id="Phobius"/>
    </source>
</evidence>
<name>A0A0L6JUK5_9FIRM</name>
<gene>
    <name evidence="3" type="ORF">Bccel_4777</name>
</gene>
<dbReference type="eggNOG" id="ENOG50339NN">
    <property type="taxonomic scope" value="Bacteria"/>
</dbReference>
<dbReference type="EMBL" id="LGTC01000001">
    <property type="protein sequence ID" value="KNY29503.1"/>
    <property type="molecule type" value="Genomic_DNA"/>
</dbReference>
<keyword evidence="2" id="KW-1133">Transmembrane helix</keyword>
<evidence type="ECO:0000313" key="3">
    <source>
        <dbReference type="EMBL" id="KNY29503.1"/>
    </source>
</evidence>
<feature type="compositionally biased region" description="Basic and acidic residues" evidence="1">
    <location>
        <begin position="98"/>
        <end position="133"/>
    </location>
</feature>
<dbReference type="OrthoDB" id="2666372at2"/>
<keyword evidence="2" id="KW-0812">Transmembrane</keyword>
<dbReference type="AlphaFoldDB" id="A0A0L6JUK5"/>
<feature type="compositionally biased region" description="Basic and acidic residues" evidence="1">
    <location>
        <begin position="140"/>
        <end position="160"/>
    </location>
</feature>
<protein>
    <submittedName>
        <fullName evidence="3">Uncharacterized protein</fullName>
    </submittedName>
</protein>
<feature type="compositionally biased region" description="Polar residues" evidence="1">
    <location>
        <begin position="88"/>
        <end position="97"/>
    </location>
</feature>